<organism evidence="2">
    <name type="scientific">Ixodes scapularis</name>
    <name type="common">Black-legged tick</name>
    <name type="synonym">Deer tick</name>
    <dbReference type="NCBI Taxonomy" id="6945"/>
    <lineage>
        <taxon>Eukaryota</taxon>
        <taxon>Metazoa</taxon>
        <taxon>Ecdysozoa</taxon>
        <taxon>Arthropoda</taxon>
        <taxon>Chelicerata</taxon>
        <taxon>Arachnida</taxon>
        <taxon>Acari</taxon>
        <taxon>Parasitiformes</taxon>
        <taxon>Ixodida</taxon>
        <taxon>Ixodoidea</taxon>
        <taxon>Ixodidae</taxon>
        <taxon>Ixodinae</taxon>
        <taxon>Ixodes</taxon>
    </lineage>
</organism>
<evidence type="ECO:0000313" key="2">
    <source>
        <dbReference type="EMBL" id="MOY34300.1"/>
    </source>
</evidence>
<name>A0A4D5RB81_IXOSC</name>
<reference evidence="2" key="1">
    <citation type="submission" date="2019-04" db="EMBL/GenBank/DDBJ databases">
        <title>An insight into the mialome of Ixodes scapularis.</title>
        <authorList>
            <person name="Ribeiro J.M."/>
            <person name="Mather T.N."/>
            <person name="Karim S."/>
        </authorList>
    </citation>
    <scope>NUCLEOTIDE SEQUENCE</scope>
</reference>
<proteinExistence type="predicted"/>
<accession>A0A4D5RB81</accession>
<dbReference type="AlphaFoldDB" id="A0A4D5RB81"/>
<feature type="region of interest" description="Disordered" evidence="1">
    <location>
        <begin position="128"/>
        <end position="154"/>
    </location>
</feature>
<sequence length="154" mass="15801">MAQATDPQAMVLALSVEPASARESEELGPSDLLVLACPLEASAESDPLVLACPLEASAESDPLVESVSVQLVPVLVLAPVLDMEVLALDTAVLGTVGLPVELLLVTPDSSRAPASRLLPGATRLDRVASPTTRARQATTSTATAAHTVTQRTSV</sequence>
<protein>
    <submittedName>
        <fullName evidence="2">Uncharacterized protein</fullName>
    </submittedName>
</protein>
<dbReference type="EMBL" id="GHJT01000329">
    <property type="protein sequence ID" value="MOY34300.1"/>
    <property type="molecule type" value="Transcribed_RNA"/>
</dbReference>
<evidence type="ECO:0000256" key="1">
    <source>
        <dbReference type="SAM" id="MobiDB-lite"/>
    </source>
</evidence>